<protein>
    <recommendedName>
        <fullName evidence="5">Protein-glutamate methylesterase/protein-glutamine glutaminase</fullName>
        <ecNumber evidence="5">3.1.1.61</ecNumber>
        <ecNumber evidence="5">3.5.1.44</ecNumber>
    </recommendedName>
</protein>
<dbReference type="InterPro" id="IPR001789">
    <property type="entry name" value="Sig_transdc_resp-reg_receiver"/>
</dbReference>
<keyword evidence="3 5" id="KW-0378">Hydrolase</keyword>
<dbReference type="GO" id="GO:0006935">
    <property type="term" value="P:chemotaxis"/>
    <property type="evidence" value="ECO:0007669"/>
    <property type="project" value="UniProtKB-UniRule"/>
</dbReference>
<dbReference type="Pfam" id="PF01339">
    <property type="entry name" value="CheB_methylest"/>
    <property type="match status" value="1"/>
</dbReference>
<dbReference type="EMBL" id="CP001089">
    <property type="protein sequence ID" value="ACD95833.1"/>
    <property type="molecule type" value="Genomic_DNA"/>
</dbReference>
<dbReference type="PANTHER" id="PTHR42872">
    <property type="entry name" value="PROTEIN-GLUTAMATE METHYLESTERASE/PROTEIN-GLUTAMINE GLUTAMINASE"/>
    <property type="match status" value="1"/>
</dbReference>
<dbReference type="GO" id="GO:0005737">
    <property type="term" value="C:cytoplasm"/>
    <property type="evidence" value="ECO:0007669"/>
    <property type="project" value="UniProtKB-SubCell"/>
</dbReference>
<evidence type="ECO:0000313" key="11">
    <source>
        <dbReference type="Proteomes" id="UP000002420"/>
    </source>
</evidence>
<dbReference type="InterPro" id="IPR035909">
    <property type="entry name" value="CheB_C"/>
</dbReference>
<dbReference type="PROSITE" id="PS50110">
    <property type="entry name" value="RESPONSE_REGULATORY"/>
    <property type="match status" value="1"/>
</dbReference>
<dbReference type="HOGENOM" id="CLU_000445_51_0_7"/>
<evidence type="ECO:0000256" key="6">
    <source>
        <dbReference type="PROSITE-ProRule" id="PRU00050"/>
    </source>
</evidence>
<dbReference type="CDD" id="cd16432">
    <property type="entry name" value="CheB_Rec"/>
    <property type="match status" value="1"/>
</dbReference>
<evidence type="ECO:0000256" key="2">
    <source>
        <dbReference type="ARBA" id="ARBA00022500"/>
    </source>
</evidence>
<dbReference type="Pfam" id="PF00072">
    <property type="entry name" value="Response_reg"/>
    <property type="match status" value="1"/>
</dbReference>
<dbReference type="STRING" id="398767.Glov_2117"/>
<name>B3E3L4_TRIL1</name>
<evidence type="ECO:0000256" key="4">
    <source>
        <dbReference type="ARBA" id="ARBA00048267"/>
    </source>
</evidence>
<keyword evidence="11" id="KW-1185">Reference proteome</keyword>
<dbReference type="NCBIfam" id="NF001965">
    <property type="entry name" value="PRK00742.1"/>
    <property type="match status" value="1"/>
</dbReference>
<dbReference type="KEGG" id="glo:Glov_2117"/>
<keyword evidence="1 5" id="KW-0963">Cytoplasm</keyword>
<organism evidence="10 11">
    <name type="scientific">Trichlorobacter lovleyi (strain ATCC BAA-1151 / DSM 17278 / SZ)</name>
    <name type="common">Geobacter lovleyi</name>
    <dbReference type="NCBI Taxonomy" id="398767"/>
    <lineage>
        <taxon>Bacteria</taxon>
        <taxon>Pseudomonadati</taxon>
        <taxon>Thermodesulfobacteriota</taxon>
        <taxon>Desulfuromonadia</taxon>
        <taxon>Geobacterales</taxon>
        <taxon>Geobacteraceae</taxon>
        <taxon>Trichlorobacter</taxon>
    </lineage>
</organism>
<comment type="similarity">
    <text evidence="5">Belongs to the CheB family.</text>
</comment>
<gene>
    <name evidence="5" type="primary">cheB</name>
    <name evidence="10" type="ordered locus">Glov_2117</name>
</gene>
<feature type="active site" evidence="5 6">
    <location>
        <position position="196"/>
    </location>
</feature>
<dbReference type="eggNOG" id="COG2201">
    <property type="taxonomic scope" value="Bacteria"/>
</dbReference>
<evidence type="ECO:0000256" key="3">
    <source>
        <dbReference type="ARBA" id="ARBA00022801"/>
    </source>
</evidence>
<evidence type="ECO:0000256" key="5">
    <source>
        <dbReference type="HAMAP-Rule" id="MF_00099"/>
    </source>
</evidence>
<dbReference type="GO" id="GO:0000156">
    <property type="term" value="F:phosphorelay response regulator activity"/>
    <property type="evidence" value="ECO:0007669"/>
    <property type="project" value="InterPro"/>
</dbReference>
<feature type="active site" evidence="5 6">
    <location>
        <position position="292"/>
    </location>
</feature>
<dbReference type="InterPro" id="IPR008248">
    <property type="entry name" value="CheB-like"/>
</dbReference>
<evidence type="ECO:0000259" key="9">
    <source>
        <dbReference type="PROSITE" id="PS50122"/>
    </source>
</evidence>
<dbReference type="Gene3D" id="3.40.50.180">
    <property type="entry name" value="Methylesterase CheB, C-terminal domain"/>
    <property type="match status" value="1"/>
</dbReference>
<dbReference type="SUPFAM" id="SSF52738">
    <property type="entry name" value="Methylesterase CheB, C-terminal domain"/>
    <property type="match status" value="1"/>
</dbReference>
<feature type="domain" description="Response regulatory" evidence="8">
    <location>
        <begin position="5"/>
        <end position="120"/>
    </location>
</feature>
<dbReference type="EC" id="3.1.1.61" evidence="5"/>
<dbReference type="PIRSF" id="PIRSF000876">
    <property type="entry name" value="RR_chemtxs_CheB"/>
    <property type="match status" value="1"/>
</dbReference>
<comment type="PTM">
    <text evidence="5">Phosphorylated by CheA. Phosphorylation of the N-terminal regulatory domain activates the methylesterase activity.</text>
</comment>
<dbReference type="HAMAP" id="MF_00099">
    <property type="entry name" value="CheB_chemtxs"/>
    <property type="match status" value="1"/>
</dbReference>
<dbReference type="InterPro" id="IPR000673">
    <property type="entry name" value="Sig_transdc_resp-reg_Me-estase"/>
</dbReference>
<comment type="function">
    <text evidence="5">Involved in chemotaxis. Part of a chemotaxis signal transduction system that modulates chemotaxis in response to various stimuli. Catalyzes the demethylation of specific methylglutamate residues introduced into the chemoreceptors (methyl-accepting chemotaxis proteins or MCP) by CheR. Also mediates the irreversible deamidation of specific glutamine residues to glutamic acid.</text>
</comment>
<comment type="catalytic activity">
    <reaction evidence="4 5">
        <text>[protein]-L-glutamate 5-O-methyl ester + H2O = L-glutamyl-[protein] + methanol + H(+)</text>
        <dbReference type="Rhea" id="RHEA:23236"/>
        <dbReference type="Rhea" id="RHEA-COMP:10208"/>
        <dbReference type="Rhea" id="RHEA-COMP:10311"/>
        <dbReference type="ChEBI" id="CHEBI:15377"/>
        <dbReference type="ChEBI" id="CHEBI:15378"/>
        <dbReference type="ChEBI" id="CHEBI:17790"/>
        <dbReference type="ChEBI" id="CHEBI:29973"/>
        <dbReference type="ChEBI" id="CHEBI:82795"/>
        <dbReference type="EC" id="3.1.1.61"/>
    </reaction>
</comment>
<dbReference type="Gene3D" id="3.40.50.2300">
    <property type="match status" value="1"/>
</dbReference>
<comment type="domain">
    <text evidence="5">Contains a C-terminal catalytic domain, and an N-terminal region which modulates catalytic activity.</text>
</comment>
<feature type="modified residue" description="4-aspartylphosphate" evidence="5 7">
    <location>
        <position position="56"/>
    </location>
</feature>
<reference evidence="10 11" key="1">
    <citation type="submission" date="2008-05" db="EMBL/GenBank/DDBJ databases">
        <title>Complete sequence of chromosome of Geobacter lovleyi SZ.</title>
        <authorList>
            <consortium name="US DOE Joint Genome Institute"/>
            <person name="Lucas S."/>
            <person name="Copeland A."/>
            <person name="Lapidus A."/>
            <person name="Glavina del Rio T."/>
            <person name="Dalin E."/>
            <person name="Tice H."/>
            <person name="Bruce D."/>
            <person name="Goodwin L."/>
            <person name="Pitluck S."/>
            <person name="Chertkov O."/>
            <person name="Meincke L."/>
            <person name="Brettin T."/>
            <person name="Detter J.C."/>
            <person name="Han C."/>
            <person name="Tapia R."/>
            <person name="Kuske C.R."/>
            <person name="Schmutz J."/>
            <person name="Larimer F."/>
            <person name="Land M."/>
            <person name="Hauser L."/>
            <person name="Kyrpides N."/>
            <person name="Mikhailova N."/>
            <person name="Sung Y."/>
            <person name="Fletcher K.E."/>
            <person name="Ritalahti K.M."/>
            <person name="Loeffler F.E."/>
            <person name="Richardson P."/>
        </authorList>
    </citation>
    <scope>NUCLEOTIDE SEQUENCE [LARGE SCALE GENOMIC DNA]</scope>
    <source>
        <strain evidence="11">ATCC BAA-1151 / DSM 17278 / SZ</strain>
    </source>
</reference>
<evidence type="ECO:0000259" key="8">
    <source>
        <dbReference type="PROSITE" id="PS50110"/>
    </source>
</evidence>
<dbReference type="InterPro" id="IPR011006">
    <property type="entry name" value="CheY-like_superfamily"/>
</dbReference>
<proteinExistence type="inferred from homology"/>
<keyword evidence="5 7" id="KW-0597">Phosphoprotein</keyword>
<dbReference type="OrthoDB" id="9793421at2"/>
<accession>B3E3L4</accession>
<feature type="domain" description="CheB-type methylesterase" evidence="9">
    <location>
        <begin position="162"/>
        <end position="350"/>
    </location>
</feature>
<dbReference type="SMART" id="SM00448">
    <property type="entry name" value="REC"/>
    <property type="match status" value="1"/>
</dbReference>
<dbReference type="RefSeq" id="WP_012470172.1">
    <property type="nucleotide sequence ID" value="NC_010814.1"/>
</dbReference>
<dbReference type="CDD" id="cd17541">
    <property type="entry name" value="REC_CheB-like"/>
    <property type="match status" value="1"/>
</dbReference>
<dbReference type="PROSITE" id="PS50122">
    <property type="entry name" value="CHEB"/>
    <property type="match status" value="1"/>
</dbReference>
<dbReference type="AlphaFoldDB" id="B3E3L4"/>
<dbReference type="GO" id="GO:0050568">
    <property type="term" value="F:protein-glutamine glutaminase activity"/>
    <property type="evidence" value="ECO:0007669"/>
    <property type="project" value="UniProtKB-UniRule"/>
</dbReference>
<dbReference type="PANTHER" id="PTHR42872:SF6">
    <property type="entry name" value="PROTEIN-GLUTAMATE METHYLESTERASE_PROTEIN-GLUTAMINE GLUTAMINASE"/>
    <property type="match status" value="1"/>
</dbReference>
<evidence type="ECO:0000256" key="1">
    <source>
        <dbReference type="ARBA" id="ARBA00022490"/>
    </source>
</evidence>
<sequence length="352" mass="37580">MKPIRVLVVDDSAYSRRSISKMLEGMPGVEVVGYAVDGEEGIRQAISLKPDLVTLDLEMPRMDGFTLLRILTNRFSLPVLVISALSDADKVFRALEMGALDFVAKPMQGHARELSSIEQDLKWKVKQIMVSLLSKKARQTPPAPEVDKPRKSLRSAGKRAVELVAIASSTGGPPALQSIFSSFDQSYPFAVVVAQHMPHGFTRAFADRLNRTSPFTVREAHDGDPVEPGLALIAPGGCNLLLEEVGAGIRARVKPPEASDRYVPSADVLFTSCAPLYGSRMLAVVLTGMGNDGSKGVVAVKERGGQVLAESEDSAVVYGMPREAVATGCVDRVVPLPGISQAILACGGFGNP</sequence>
<feature type="active site" evidence="5 6">
    <location>
        <position position="169"/>
    </location>
</feature>
<dbReference type="GO" id="GO:0008984">
    <property type="term" value="F:protein-glutamate methylesterase activity"/>
    <property type="evidence" value="ECO:0007669"/>
    <property type="project" value="UniProtKB-UniRule"/>
</dbReference>
<dbReference type="SUPFAM" id="SSF52172">
    <property type="entry name" value="CheY-like"/>
    <property type="match status" value="1"/>
</dbReference>
<evidence type="ECO:0000256" key="7">
    <source>
        <dbReference type="PROSITE-ProRule" id="PRU00169"/>
    </source>
</evidence>
<evidence type="ECO:0000313" key="10">
    <source>
        <dbReference type="EMBL" id="ACD95833.1"/>
    </source>
</evidence>
<comment type="subcellular location">
    <subcellularLocation>
        <location evidence="5">Cytoplasm</location>
    </subcellularLocation>
</comment>
<keyword evidence="2 5" id="KW-0145">Chemotaxis</keyword>
<dbReference type="EC" id="3.5.1.44" evidence="5"/>
<dbReference type="Proteomes" id="UP000002420">
    <property type="component" value="Chromosome"/>
</dbReference>
<comment type="catalytic activity">
    <reaction evidence="5">
        <text>L-glutaminyl-[protein] + H2O = L-glutamyl-[protein] + NH4(+)</text>
        <dbReference type="Rhea" id="RHEA:16441"/>
        <dbReference type="Rhea" id="RHEA-COMP:10207"/>
        <dbReference type="Rhea" id="RHEA-COMP:10208"/>
        <dbReference type="ChEBI" id="CHEBI:15377"/>
        <dbReference type="ChEBI" id="CHEBI:28938"/>
        <dbReference type="ChEBI" id="CHEBI:29973"/>
        <dbReference type="ChEBI" id="CHEBI:30011"/>
        <dbReference type="EC" id="3.5.1.44"/>
    </reaction>
</comment>